<dbReference type="InterPro" id="IPR053841">
    <property type="entry name" value="MksE"/>
</dbReference>
<comment type="caution">
    <text evidence="2">The sequence shown here is derived from an EMBL/GenBank/DDBJ whole genome shotgun (WGS) entry which is preliminary data.</text>
</comment>
<proteinExistence type="predicted"/>
<accession>A0A368TM95</accession>
<organism evidence="2 3">
    <name type="scientific">Vreelandella rituensis</name>
    <dbReference type="NCBI Taxonomy" id="2282306"/>
    <lineage>
        <taxon>Bacteria</taxon>
        <taxon>Pseudomonadati</taxon>
        <taxon>Pseudomonadota</taxon>
        <taxon>Gammaproteobacteria</taxon>
        <taxon>Oceanospirillales</taxon>
        <taxon>Halomonadaceae</taxon>
        <taxon>Vreelandella</taxon>
    </lineage>
</organism>
<evidence type="ECO:0000313" key="3">
    <source>
        <dbReference type="Proteomes" id="UP000253204"/>
    </source>
</evidence>
<keyword evidence="1" id="KW-0175">Coiled coil</keyword>
<feature type="coiled-coil region" evidence="1">
    <location>
        <begin position="135"/>
        <end position="162"/>
    </location>
</feature>
<dbReference type="Proteomes" id="UP000253204">
    <property type="component" value="Unassembled WGS sequence"/>
</dbReference>
<dbReference type="AlphaFoldDB" id="A0A368TM95"/>
<dbReference type="OrthoDB" id="8565179at2"/>
<keyword evidence="3" id="KW-1185">Reference proteome</keyword>
<protein>
    <submittedName>
        <fullName evidence="2">Uncharacterized protein</fullName>
    </submittedName>
</protein>
<sequence>MSFDPLFRGTVEQLITGAIICPVTEPEKFDYLADSVSIDKVQHYLAQIGRGLSCTRDGNGYYAVALDLDDKGTRARIRNEFERITGQWEPLIRWLRMSQQVAADKHPIAFNDTVSEGDWLKTIEASSALQEELEIICLKMQIKKAQDARQRLRALFEKLQKDGFLKSKGPSGALFQATARWSLLKDQMEFVTQQEGIIAANNARAAEDHQEQEALFHGRSE</sequence>
<evidence type="ECO:0000256" key="1">
    <source>
        <dbReference type="SAM" id="Coils"/>
    </source>
</evidence>
<dbReference type="RefSeq" id="WP_114488686.1">
    <property type="nucleotide sequence ID" value="NZ_CBCSHM010000055.1"/>
</dbReference>
<name>A0A368TM95_9GAMM</name>
<dbReference type="Pfam" id="PF21980">
    <property type="entry name" value="MksE"/>
    <property type="match status" value="1"/>
</dbReference>
<gene>
    <name evidence="2" type="ORF">DU506_20400</name>
</gene>
<evidence type="ECO:0000313" key="2">
    <source>
        <dbReference type="EMBL" id="RCV85775.1"/>
    </source>
</evidence>
<dbReference type="EMBL" id="QPIJ01000101">
    <property type="protein sequence ID" value="RCV85775.1"/>
    <property type="molecule type" value="Genomic_DNA"/>
</dbReference>
<reference evidence="2 3" key="1">
    <citation type="submission" date="2018-07" db="EMBL/GenBank/DDBJ databases">
        <title>Halomonas rutogse sp. nov., isolated from Lake TangqianCo on Tibetan Plateau.</title>
        <authorList>
            <person name="Lu H."/>
            <person name="Xing P."/>
            <person name="Wu Q."/>
        </authorList>
    </citation>
    <scope>NUCLEOTIDE SEQUENCE [LARGE SCALE GENOMIC DNA]</scope>
    <source>
        <strain evidence="2 3">TQ8S</strain>
    </source>
</reference>